<dbReference type="Proteomes" id="UP000192678">
    <property type="component" value="Unassembled WGS sequence"/>
</dbReference>
<keyword evidence="5" id="KW-0998">Cell outer membrane</keyword>
<evidence type="ECO:0000313" key="9">
    <source>
        <dbReference type="Proteomes" id="UP000192678"/>
    </source>
</evidence>
<feature type="domain" description="SusD-like N-terminal" evidence="7">
    <location>
        <begin position="124"/>
        <end position="241"/>
    </location>
</feature>
<keyword evidence="9" id="KW-1185">Reference proteome</keyword>
<proteinExistence type="inferred from homology"/>
<gene>
    <name evidence="8" type="ORF">SAMN04488101_10918</name>
</gene>
<dbReference type="InterPro" id="IPR033985">
    <property type="entry name" value="SusD-like_N"/>
</dbReference>
<dbReference type="EMBL" id="FWYB01000009">
    <property type="protein sequence ID" value="SMD02935.1"/>
    <property type="molecule type" value="Genomic_DNA"/>
</dbReference>
<keyword evidence="4" id="KW-0472">Membrane</keyword>
<evidence type="ECO:0000259" key="6">
    <source>
        <dbReference type="Pfam" id="PF07980"/>
    </source>
</evidence>
<protein>
    <submittedName>
        <fullName evidence="8">SusD family protein</fullName>
    </submittedName>
</protein>
<dbReference type="CDD" id="cd08977">
    <property type="entry name" value="SusD"/>
    <property type="match status" value="1"/>
</dbReference>
<accession>A0A1W2DZD6</accession>
<dbReference type="Gene3D" id="1.25.40.390">
    <property type="match status" value="1"/>
</dbReference>
<dbReference type="RefSeq" id="WP_084290427.1">
    <property type="nucleotide sequence ID" value="NZ_FWYB01000009.1"/>
</dbReference>
<dbReference type="AlphaFoldDB" id="A0A1W2DZD6"/>
<evidence type="ECO:0000259" key="7">
    <source>
        <dbReference type="Pfam" id="PF14322"/>
    </source>
</evidence>
<name>A0A1W2DZD6_9SPHI</name>
<dbReference type="Pfam" id="PF07980">
    <property type="entry name" value="SusD_RagB"/>
    <property type="match status" value="1"/>
</dbReference>
<reference evidence="8 9" key="1">
    <citation type="submission" date="2017-04" db="EMBL/GenBank/DDBJ databases">
        <authorList>
            <person name="Afonso C.L."/>
            <person name="Miller P.J."/>
            <person name="Scott M.A."/>
            <person name="Spackman E."/>
            <person name="Goraichik I."/>
            <person name="Dimitrov K.M."/>
            <person name="Suarez D.L."/>
            <person name="Swayne D.E."/>
        </authorList>
    </citation>
    <scope>NUCLEOTIDE SEQUENCE [LARGE SCALE GENOMIC DNA]</scope>
    <source>
        <strain evidence="8 9">DSM 19625</strain>
    </source>
</reference>
<feature type="domain" description="RagB/SusD" evidence="6">
    <location>
        <begin position="272"/>
        <end position="507"/>
    </location>
</feature>
<evidence type="ECO:0000313" key="8">
    <source>
        <dbReference type="EMBL" id="SMD02935.1"/>
    </source>
</evidence>
<evidence type="ECO:0000256" key="3">
    <source>
        <dbReference type="ARBA" id="ARBA00022729"/>
    </source>
</evidence>
<dbReference type="GO" id="GO:0009279">
    <property type="term" value="C:cell outer membrane"/>
    <property type="evidence" value="ECO:0007669"/>
    <property type="project" value="UniProtKB-SubCell"/>
</dbReference>
<comment type="similarity">
    <text evidence="2">Belongs to the SusD family.</text>
</comment>
<dbReference type="STRING" id="475255.SAMN04488101_10918"/>
<sequence>MNTKKSYVVILLLLLMASTILLPSCKKLLNFAPEDAPYEGSFWKTQDDALSALAGVYSLSRKSMFRGGNSRNMSHFSYGDLSTGEFNKVNSDFVLSFLVEGDRYYGTGINIGDFIGPYLEDLGEWDSYYKTINMANTVLQKVNGMPNSVFTENRKNRILGETYFLRAFNYFYMVRLWGDVPLVLKNNADPVSSSNLPRVSEKIVLDSALADLAKAQKFLKFTTGNDHSVSADKGAVFALKANILRWKYFLGKNTDNTLLTEAVASIDSITNAGTYALVPATNFSNLYKGRSSEAIFEIATSLVQNEFQLGDGFFYATSMQPYIKDRSQMPIVLNGDLLEGIYQYDNDARIAYNFDKTDVDNWILTKYTGPNSENVKFRNPENSTNPMVDCNIPIFRLGEQLLLKAECKELLGNFSGARTDLNAVRQRANVDDFNGSDAELRTEIFEETYREIAFEGQLWYVMIRNNQMPAYTEGRFPQNRFDLEGWKWPIARSILQKNQLLVQNKYWNGKL</sequence>
<evidence type="ECO:0000256" key="5">
    <source>
        <dbReference type="ARBA" id="ARBA00023237"/>
    </source>
</evidence>
<dbReference type="InterPro" id="IPR011990">
    <property type="entry name" value="TPR-like_helical_dom_sf"/>
</dbReference>
<comment type="subcellular location">
    <subcellularLocation>
        <location evidence="1">Cell outer membrane</location>
    </subcellularLocation>
</comment>
<evidence type="ECO:0000256" key="2">
    <source>
        <dbReference type="ARBA" id="ARBA00006275"/>
    </source>
</evidence>
<dbReference type="OrthoDB" id="9773740at2"/>
<evidence type="ECO:0000256" key="1">
    <source>
        <dbReference type="ARBA" id="ARBA00004442"/>
    </source>
</evidence>
<evidence type="ECO:0000256" key="4">
    <source>
        <dbReference type="ARBA" id="ARBA00023136"/>
    </source>
</evidence>
<organism evidence="8 9">
    <name type="scientific">Pedobacter nyackensis</name>
    <dbReference type="NCBI Taxonomy" id="475255"/>
    <lineage>
        <taxon>Bacteria</taxon>
        <taxon>Pseudomonadati</taxon>
        <taxon>Bacteroidota</taxon>
        <taxon>Sphingobacteriia</taxon>
        <taxon>Sphingobacteriales</taxon>
        <taxon>Sphingobacteriaceae</taxon>
        <taxon>Pedobacter</taxon>
    </lineage>
</organism>
<dbReference type="InterPro" id="IPR012944">
    <property type="entry name" value="SusD_RagB_dom"/>
</dbReference>
<keyword evidence="3" id="KW-0732">Signal</keyword>
<dbReference type="Pfam" id="PF14322">
    <property type="entry name" value="SusD-like_3"/>
    <property type="match status" value="1"/>
</dbReference>
<dbReference type="SUPFAM" id="SSF48452">
    <property type="entry name" value="TPR-like"/>
    <property type="match status" value="1"/>
</dbReference>